<dbReference type="InterPro" id="IPR002781">
    <property type="entry name" value="TM_pro_TauE-like"/>
</dbReference>
<keyword evidence="3 5" id="KW-1133">Transmembrane helix</keyword>
<accession>A0ABU3K9A8</accession>
<feature type="transmembrane region" description="Helical" evidence="5">
    <location>
        <begin position="182"/>
        <end position="200"/>
    </location>
</feature>
<organism evidence="6 7">
    <name type="scientific">Candidatus Nitronereus thalassa</name>
    <dbReference type="NCBI Taxonomy" id="3020898"/>
    <lineage>
        <taxon>Bacteria</taxon>
        <taxon>Pseudomonadati</taxon>
        <taxon>Nitrospirota</taxon>
        <taxon>Nitrospiria</taxon>
        <taxon>Nitrospirales</taxon>
        <taxon>Nitrospiraceae</taxon>
        <taxon>Candidatus Nitronereus</taxon>
    </lineage>
</organism>
<feature type="transmembrane region" description="Helical" evidence="5">
    <location>
        <begin position="70"/>
        <end position="88"/>
    </location>
</feature>
<reference evidence="6 7" key="1">
    <citation type="journal article" date="2023" name="ISME J.">
        <title>Cultivation and genomic characterization of novel and ubiquitous marine nitrite-oxidizing bacteria from the Nitrospirales.</title>
        <authorList>
            <person name="Mueller A.J."/>
            <person name="Daebeler A."/>
            <person name="Herbold C.W."/>
            <person name="Kirkegaard R.H."/>
            <person name="Daims H."/>
        </authorList>
    </citation>
    <scope>NUCLEOTIDE SEQUENCE [LARGE SCALE GENOMIC DNA]</scope>
    <source>
        <strain evidence="6 7">EB</strain>
    </source>
</reference>
<keyword evidence="4 5" id="KW-0472">Membrane</keyword>
<dbReference type="RefSeq" id="WP_313833425.1">
    <property type="nucleotide sequence ID" value="NZ_JAQOUE010000001.1"/>
</dbReference>
<protein>
    <recommendedName>
        <fullName evidence="5">Probable membrane transporter protein</fullName>
    </recommendedName>
</protein>
<evidence type="ECO:0000313" key="7">
    <source>
        <dbReference type="Proteomes" id="UP001250932"/>
    </source>
</evidence>
<keyword evidence="5" id="KW-1003">Cell membrane</keyword>
<evidence type="ECO:0000256" key="1">
    <source>
        <dbReference type="ARBA" id="ARBA00004141"/>
    </source>
</evidence>
<evidence type="ECO:0000313" key="6">
    <source>
        <dbReference type="EMBL" id="MDT7042952.1"/>
    </source>
</evidence>
<dbReference type="Pfam" id="PF01925">
    <property type="entry name" value="TauE"/>
    <property type="match status" value="1"/>
</dbReference>
<evidence type="ECO:0000256" key="3">
    <source>
        <dbReference type="ARBA" id="ARBA00022989"/>
    </source>
</evidence>
<gene>
    <name evidence="6" type="ORF">PPG34_11360</name>
</gene>
<keyword evidence="2 5" id="KW-0812">Transmembrane</keyword>
<feature type="transmembrane region" description="Helical" evidence="5">
    <location>
        <begin position="6"/>
        <end position="38"/>
    </location>
</feature>
<feature type="transmembrane region" description="Helical" evidence="5">
    <location>
        <begin position="45"/>
        <end position="64"/>
    </location>
</feature>
<dbReference type="EMBL" id="JAQOUE010000001">
    <property type="protein sequence ID" value="MDT7042952.1"/>
    <property type="molecule type" value="Genomic_DNA"/>
</dbReference>
<feature type="transmembrane region" description="Helical" evidence="5">
    <location>
        <begin position="100"/>
        <end position="122"/>
    </location>
</feature>
<evidence type="ECO:0000256" key="5">
    <source>
        <dbReference type="RuleBase" id="RU363041"/>
    </source>
</evidence>
<comment type="caution">
    <text evidence="6">The sequence shown here is derived from an EMBL/GenBank/DDBJ whole genome shotgun (WGS) entry which is preliminary data.</text>
</comment>
<comment type="subcellular location">
    <subcellularLocation>
        <location evidence="5">Cell membrane</location>
        <topology evidence="5">Multi-pass membrane protein</topology>
    </subcellularLocation>
    <subcellularLocation>
        <location evidence="1">Membrane</location>
        <topology evidence="1">Multi-pass membrane protein</topology>
    </subcellularLocation>
</comment>
<keyword evidence="7" id="KW-1185">Reference proteome</keyword>
<name>A0ABU3K9A8_9BACT</name>
<dbReference type="PANTHER" id="PTHR43701:SF2">
    <property type="entry name" value="MEMBRANE TRANSPORTER PROTEIN YJNA-RELATED"/>
    <property type="match status" value="1"/>
</dbReference>
<feature type="transmembrane region" description="Helical" evidence="5">
    <location>
        <begin position="142"/>
        <end position="175"/>
    </location>
</feature>
<dbReference type="Proteomes" id="UP001250932">
    <property type="component" value="Unassembled WGS sequence"/>
</dbReference>
<feature type="transmembrane region" description="Helical" evidence="5">
    <location>
        <begin position="212"/>
        <end position="231"/>
    </location>
</feature>
<comment type="similarity">
    <text evidence="5">Belongs to the 4-toluene sulfonate uptake permease (TSUP) (TC 2.A.102) family.</text>
</comment>
<sequence>MISQTILAIFSGGLVGLLLGATGGGGSLIALPLLVYLVAIPVQHATAMSLLVVGYSALFGAWQASRQGLVKGWVALIFSSTGTFGAWVGAQGHRVFPHELILFLLGVLLVSISLWTLFANHLPHGENGESDGVPHIQFSLRFFLEAITIGFGVGLISGFFGIGGGFIMVPALMFVLRFPIRMAVGTSFLIIALTSVGGVVGHLDIDHLDISLTGFVILGSLAGMMVGAQIARMMVEQTLRQTFAILVGFIGLLVMLDNAWRMVTMESSFN</sequence>
<feature type="transmembrane region" description="Helical" evidence="5">
    <location>
        <begin position="243"/>
        <end position="260"/>
    </location>
</feature>
<dbReference type="PANTHER" id="PTHR43701">
    <property type="entry name" value="MEMBRANE TRANSPORTER PROTEIN MJ0441-RELATED"/>
    <property type="match status" value="1"/>
</dbReference>
<evidence type="ECO:0000256" key="4">
    <source>
        <dbReference type="ARBA" id="ARBA00023136"/>
    </source>
</evidence>
<dbReference type="InterPro" id="IPR051598">
    <property type="entry name" value="TSUP/Inactive_protease-like"/>
</dbReference>
<proteinExistence type="inferred from homology"/>
<evidence type="ECO:0000256" key="2">
    <source>
        <dbReference type="ARBA" id="ARBA00022692"/>
    </source>
</evidence>